<dbReference type="PANTHER" id="PTHR13754">
    <property type="entry name" value="METALLO-BETA-LACTAMASE SUPERFAMILY PROTEIN"/>
    <property type="match status" value="1"/>
</dbReference>
<dbReference type="InterPro" id="IPR041712">
    <property type="entry name" value="DHPS-like_MBL-fold"/>
</dbReference>
<dbReference type="AlphaFoldDB" id="A0A173QWZ4"/>
<evidence type="ECO:0000259" key="1">
    <source>
        <dbReference type="Pfam" id="PF00753"/>
    </source>
</evidence>
<protein>
    <submittedName>
        <fullName evidence="2">Predicted metal-dependent RNase, consists of a metallo-beta-lactamase domain and an RNA-binding KH domain</fullName>
    </submittedName>
</protein>
<dbReference type="InterPro" id="IPR052926">
    <property type="entry name" value="Metallo-beta-lactamase_dom"/>
</dbReference>
<feature type="domain" description="Metallo-beta-lactamase" evidence="1">
    <location>
        <begin position="21"/>
        <end position="94"/>
    </location>
</feature>
<name>A0A173QWZ4_PARDI</name>
<dbReference type="GO" id="GO:0016740">
    <property type="term" value="F:transferase activity"/>
    <property type="evidence" value="ECO:0007669"/>
    <property type="project" value="TreeGrafter"/>
</dbReference>
<proteinExistence type="predicted"/>
<evidence type="ECO:0000313" key="2">
    <source>
        <dbReference type="EMBL" id="CUM70097.1"/>
    </source>
</evidence>
<dbReference type="Pfam" id="PF00753">
    <property type="entry name" value="Lactamase_B"/>
    <property type="match status" value="1"/>
</dbReference>
<sequence length="273" mass="31429">MRVIALVENTSISKDYKSKHGLCLYIETKKHKLLFDLGSNSLFLGNAVKLDVDISDIDSVIISHGHNDHGGALKYFLENNAKANIYISRYAFEEYYANILGMKWYVGLDRKLKDNPRIILIEDEYVIDEELQIFSNIEEHRYLPTANNSLFVKQNGTYEHDTFKHEQYLIITESNYKTLFSGCAHNGIVNILNRAEDIAKQEMKYCISGFHLYDPLKKRTENINLIKNIANTFLCRNTTFYTCHCTGEEAYGILKGIADEKINYISTGQIIQL</sequence>
<dbReference type="InterPro" id="IPR001279">
    <property type="entry name" value="Metallo-B-lactamas"/>
</dbReference>
<dbReference type="RefSeq" id="WP_057318683.1">
    <property type="nucleotide sequence ID" value="NZ_CYXP01000001.1"/>
</dbReference>
<dbReference type="EMBL" id="CYXP01000001">
    <property type="protein sequence ID" value="CUM70097.1"/>
    <property type="molecule type" value="Genomic_DNA"/>
</dbReference>
<reference evidence="2 3" key="1">
    <citation type="submission" date="2015-09" db="EMBL/GenBank/DDBJ databases">
        <authorList>
            <consortium name="Pathogen Informatics"/>
        </authorList>
    </citation>
    <scope>NUCLEOTIDE SEQUENCE [LARGE SCALE GENOMIC DNA]</scope>
    <source>
        <strain evidence="2 3">2789STDY5608872</strain>
    </source>
</reference>
<dbReference type="SUPFAM" id="SSF56281">
    <property type="entry name" value="Metallo-hydrolase/oxidoreductase"/>
    <property type="match status" value="1"/>
</dbReference>
<dbReference type="CDD" id="cd07713">
    <property type="entry name" value="DHPS-like_MBL-fold"/>
    <property type="match status" value="1"/>
</dbReference>
<gene>
    <name evidence="2" type="ORF">ERS852429_00085</name>
</gene>
<dbReference type="PANTHER" id="PTHR13754:SF13">
    <property type="entry name" value="METALLO-BETA-LACTAMASE SUPERFAMILY PROTEIN (AFU_ORTHOLOGUE AFUA_3G07630)"/>
    <property type="match status" value="1"/>
</dbReference>
<dbReference type="Proteomes" id="UP000095591">
    <property type="component" value="Unassembled WGS sequence"/>
</dbReference>
<accession>A0A173QWZ4</accession>
<dbReference type="Gene3D" id="3.60.15.10">
    <property type="entry name" value="Ribonuclease Z/Hydroxyacylglutathione hydrolase-like"/>
    <property type="match status" value="1"/>
</dbReference>
<dbReference type="InterPro" id="IPR036866">
    <property type="entry name" value="RibonucZ/Hydroxyglut_hydro"/>
</dbReference>
<evidence type="ECO:0000313" key="3">
    <source>
        <dbReference type="Proteomes" id="UP000095591"/>
    </source>
</evidence>
<organism evidence="2 3">
    <name type="scientific">Parabacteroides distasonis</name>
    <dbReference type="NCBI Taxonomy" id="823"/>
    <lineage>
        <taxon>Bacteria</taxon>
        <taxon>Pseudomonadati</taxon>
        <taxon>Bacteroidota</taxon>
        <taxon>Bacteroidia</taxon>
        <taxon>Bacteroidales</taxon>
        <taxon>Tannerellaceae</taxon>
        <taxon>Parabacteroides</taxon>
    </lineage>
</organism>